<dbReference type="Proteomes" id="UP001500782">
    <property type="component" value="Unassembled WGS sequence"/>
</dbReference>
<reference evidence="3" key="1">
    <citation type="journal article" date="2019" name="Int. J. Syst. Evol. Microbiol.">
        <title>The Global Catalogue of Microorganisms (GCM) 10K type strain sequencing project: providing services to taxonomists for standard genome sequencing and annotation.</title>
        <authorList>
            <consortium name="The Broad Institute Genomics Platform"/>
            <consortium name="The Broad Institute Genome Sequencing Center for Infectious Disease"/>
            <person name="Wu L."/>
            <person name="Ma J."/>
        </authorList>
    </citation>
    <scope>NUCLEOTIDE SEQUENCE [LARGE SCALE GENOMIC DNA]</scope>
    <source>
        <strain evidence="3">JCM 9731</strain>
    </source>
</reference>
<evidence type="ECO:0000256" key="1">
    <source>
        <dbReference type="SAM" id="MobiDB-lite"/>
    </source>
</evidence>
<dbReference type="RefSeq" id="WP_343795623.1">
    <property type="nucleotide sequence ID" value="NZ_BAAADJ010000003.1"/>
</dbReference>
<keyword evidence="3" id="KW-1185">Reference proteome</keyword>
<comment type="caution">
    <text evidence="2">The sequence shown here is derived from an EMBL/GenBank/DDBJ whole genome shotgun (WGS) entry which is preliminary data.</text>
</comment>
<dbReference type="EMBL" id="BAAADJ010000003">
    <property type="protein sequence ID" value="GAA0315426.1"/>
    <property type="molecule type" value="Genomic_DNA"/>
</dbReference>
<name>A0ABP3FFU6_9BACI</name>
<feature type="region of interest" description="Disordered" evidence="1">
    <location>
        <begin position="41"/>
        <end position="60"/>
    </location>
</feature>
<sequence length="207" mass="23612">MKIISRFLSSVMVLFVVIGCQSDNEQSQPTSPIQKLSIQKNNEMDPAPPDNNLQDPEIEGSQPTFQLPIDEFTDRWNAITQEFGSNLFISTIKKIDQNHGDEYEAKIKDGILLRIRVSNVDVAQISMEGPTQTIDERYLLISGWSQIYLLFNPEAELHMVDSLFHDLGIEPNANLQQHKNTPVLEGKFEYKIDQTEIGHQFTATHRI</sequence>
<evidence type="ECO:0000313" key="2">
    <source>
        <dbReference type="EMBL" id="GAA0315426.1"/>
    </source>
</evidence>
<evidence type="ECO:0000313" key="3">
    <source>
        <dbReference type="Proteomes" id="UP001500782"/>
    </source>
</evidence>
<protein>
    <submittedName>
        <fullName evidence="2">Uncharacterized protein</fullName>
    </submittedName>
</protein>
<accession>A0ABP3FFU6</accession>
<organism evidence="2 3">
    <name type="scientific">Bacillus carboniphilus</name>
    <dbReference type="NCBI Taxonomy" id="86663"/>
    <lineage>
        <taxon>Bacteria</taxon>
        <taxon>Bacillati</taxon>
        <taxon>Bacillota</taxon>
        <taxon>Bacilli</taxon>
        <taxon>Bacillales</taxon>
        <taxon>Bacillaceae</taxon>
        <taxon>Bacillus</taxon>
    </lineage>
</organism>
<gene>
    <name evidence="2" type="ORF">GCM10008967_02470</name>
</gene>
<proteinExistence type="predicted"/>
<dbReference type="PROSITE" id="PS51257">
    <property type="entry name" value="PROKAR_LIPOPROTEIN"/>
    <property type="match status" value="1"/>
</dbReference>